<feature type="domain" description="NADAR" evidence="5">
    <location>
        <begin position="16"/>
        <end position="166"/>
    </location>
</feature>
<dbReference type="AlphaFoldDB" id="A0A0Q9YXX0"/>
<sequence>MASYHIPGTRIAITPFYDAAQPLFCLTNFSRHPVTIDGITYPTTEHYFQAQKFLTNQGDNRQAFLNSVRTRGNGPMDALAIAREWTQRWTKQQWQQWDARKEAVMEMALRAKLVQHPSIRNELLNTGNSCLVEDTAQRNEAVWGWGNDGNGTNKLGKLWMKIRNEIFTQTGRNDLTVNPDNLYADVQRARRALGQQNQLVQHWPNAKLIKATKATPANPPVTDTIFRLAADIKQQLKRGQSISATSNRGVKIRYGISGQFGSFYIQGTDRHGAPIDVYVKNNAIYENNRKVTESRWADWALPIIRQKMGQSPIDAPKQPKPAQLPIKTKVSTPKPSSIKSASKPIASFNLSGYALLLGIALCGLALFVKMALPIALGIGIVGTLGGAFLFNANPNTTYSSSSSKLPISTANIKPDLALHKTVLHQAKASNLKQATATQDIDYKPVNRYR</sequence>
<keyword evidence="4" id="KW-0812">Transmembrane</keyword>
<evidence type="ECO:0000313" key="6">
    <source>
        <dbReference type="EMBL" id="KRG22394.1"/>
    </source>
</evidence>
<keyword evidence="4" id="KW-1133">Transmembrane helix</keyword>
<dbReference type="EMBL" id="LKAJ02000001">
    <property type="protein sequence ID" value="MCS5712405.1"/>
    <property type="molecule type" value="Genomic_DNA"/>
</dbReference>
<gene>
    <name evidence="6" type="primary">ybiA_1</name>
    <name evidence="6" type="ORF">HT99x_00816</name>
    <name evidence="7" type="ORF">HT99x_013265</name>
</gene>
<feature type="transmembrane region" description="Helical" evidence="4">
    <location>
        <begin position="374"/>
        <end position="392"/>
    </location>
</feature>
<dbReference type="EMBL" id="LKAJ01000002">
    <property type="protein sequence ID" value="KRG22394.1"/>
    <property type="molecule type" value="Genomic_DNA"/>
</dbReference>
<feature type="region of interest" description="Disordered" evidence="3">
    <location>
        <begin position="310"/>
        <end position="335"/>
    </location>
</feature>
<evidence type="ECO:0000256" key="1">
    <source>
        <dbReference type="ARBA" id="ARBA00000022"/>
    </source>
</evidence>
<dbReference type="InterPro" id="IPR012816">
    <property type="entry name" value="NADAR"/>
</dbReference>
<keyword evidence="4" id="KW-0472">Membrane</keyword>
<evidence type="ECO:0000256" key="4">
    <source>
        <dbReference type="SAM" id="Phobius"/>
    </source>
</evidence>
<reference evidence="7" key="3">
    <citation type="submission" date="2021-06" db="EMBL/GenBank/DDBJ databases">
        <title>Genomic Description and Analysis of Intracellular Bacteria, Candidatus Berkiella cookevillensis and Candidatus Berkiella aquae.</title>
        <authorList>
            <person name="Kidane D.T."/>
            <person name="Mehari Y.T."/>
            <person name="Rice F.C."/>
            <person name="Arivett B.A."/>
            <person name="Farone A.L."/>
            <person name="Berk S.G."/>
            <person name="Farone M.B."/>
        </authorList>
    </citation>
    <scope>NUCLEOTIDE SEQUENCE</scope>
    <source>
        <strain evidence="7">HT99</strain>
    </source>
</reference>
<dbReference type="SUPFAM" id="SSF143990">
    <property type="entry name" value="YbiA-like"/>
    <property type="match status" value="1"/>
</dbReference>
<dbReference type="NCBIfam" id="TIGR02464">
    <property type="entry name" value="ribofla_fusion"/>
    <property type="match status" value="1"/>
</dbReference>
<name>A0A0Q9YXX0_9GAMM</name>
<comment type="caution">
    <text evidence="6">The sequence shown here is derived from an EMBL/GenBank/DDBJ whole genome shotgun (WGS) entry which is preliminary data.</text>
</comment>
<evidence type="ECO:0000259" key="5">
    <source>
        <dbReference type="Pfam" id="PF08719"/>
    </source>
</evidence>
<reference evidence="6" key="1">
    <citation type="submission" date="2015-09" db="EMBL/GenBank/DDBJ databases">
        <title>Draft Genome Sequences of Two Novel Amoeba-resistant Intranuclear Bacteria, Candidatus Berkiella cookevillensis and Candidatus Berkiella aquae.</title>
        <authorList>
            <person name="Mehari Y.T."/>
            <person name="Arivett B.A."/>
            <person name="Farone A.L."/>
            <person name="Gunderson J.H."/>
            <person name="Farone M.B."/>
        </authorList>
    </citation>
    <scope>NUCLEOTIDE SEQUENCE [LARGE SCALE GENOMIC DNA]</scope>
    <source>
        <strain evidence="6">HT99</strain>
    </source>
</reference>
<feature type="transmembrane region" description="Helical" evidence="4">
    <location>
        <begin position="348"/>
        <end position="368"/>
    </location>
</feature>
<dbReference type="Pfam" id="PF08719">
    <property type="entry name" value="NADAR"/>
    <property type="match status" value="1"/>
</dbReference>
<keyword evidence="8" id="KW-1185">Reference proteome</keyword>
<evidence type="ECO:0000313" key="7">
    <source>
        <dbReference type="EMBL" id="MCS5712405.1"/>
    </source>
</evidence>
<dbReference type="PATRIC" id="fig|1590043.3.peg.815"/>
<dbReference type="CDD" id="cd15457">
    <property type="entry name" value="NADAR"/>
    <property type="match status" value="1"/>
</dbReference>
<dbReference type="STRING" id="295108.HT99x_00816"/>
<dbReference type="Proteomes" id="UP000051497">
    <property type="component" value="Unassembled WGS sequence"/>
</dbReference>
<dbReference type="Gene3D" id="1.10.357.40">
    <property type="entry name" value="YbiA-like"/>
    <property type="match status" value="1"/>
</dbReference>
<evidence type="ECO:0000256" key="3">
    <source>
        <dbReference type="SAM" id="MobiDB-lite"/>
    </source>
</evidence>
<proteinExistence type="predicted"/>
<dbReference type="OrthoDB" id="9793111at2"/>
<protein>
    <submittedName>
        <fullName evidence="7">NADAR family protein</fullName>
    </submittedName>
    <submittedName>
        <fullName evidence="6">Swarming motility protein YbiA</fullName>
    </submittedName>
</protein>
<reference evidence="7" key="2">
    <citation type="journal article" date="2016" name="Genome Announc.">
        <title>Draft Genome Sequences of Two Novel Amoeba-Resistant Intranuclear Bacteria, 'Candidatus Berkiella cookevillensis' and 'Candidatus Berkiella aquae'.</title>
        <authorList>
            <person name="Mehari Y.T."/>
            <person name="Arivett B.A."/>
            <person name="Farone A.L."/>
            <person name="Gunderson J.H."/>
            <person name="Farone M.B."/>
        </authorList>
    </citation>
    <scope>NUCLEOTIDE SEQUENCE</scope>
    <source>
        <strain evidence="7">HT99</strain>
    </source>
</reference>
<dbReference type="InterPro" id="IPR037238">
    <property type="entry name" value="YbiA-like_sf"/>
</dbReference>
<comment type="catalytic activity">
    <reaction evidence="2">
        <text>2,5-diamino-6-hydroxy-4-(5-phosphoribosylamino)-pyrimidine + H2O = 2,5,6-triamino-4-hydroxypyrimidine + D-ribose 5-phosphate</text>
        <dbReference type="Rhea" id="RHEA:23436"/>
        <dbReference type="ChEBI" id="CHEBI:15377"/>
        <dbReference type="ChEBI" id="CHEBI:58614"/>
        <dbReference type="ChEBI" id="CHEBI:78346"/>
        <dbReference type="ChEBI" id="CHEBI:137796"/>
    </reaction>
</comment>
<evidence type="ECO:0000313" key="8">
    <source>
        <dbReference type="Proteomes" id="UP000051497"/>
    </source>
</evidence>
<evidence type="ECO:0000256" key="2">
    <source>
        <dbReference type="ARBA" id="ARBA00000751"/>
    </source>
</evidence>
<accession>A0A0Q9YXX0</accession>
<dbReference type="RefSeq" id="WP_075065445.1">
    <property type="nucleotide sequence ID" value="NZ_LKAJ02000001.1"/>
</dbReference>
<organism evidence="6">
    <name type="scientific">Candidatus Berkiella aquae</name>
    <dbReference type="NCBI Taxonomy" id="295108"/>
    <lineage>
        <taxon>Bacteria</taxon>
        <taxon>Pseudomonadati</taxon>
        <taxon>Pseudomonadota</taxon>
        <taxon>Gammaproteobacteria</taxon>
        <taxon>Candidatus Berkiellales</taxon>
        <taxon>Candidatus Berkiellaceae</taxon>
        <taxon>Candidatus Berkiella</taxon>
    </lineage>
</organism>
<comment type="catalytic activity">
    <reaction evidence="1">
        <text>5-amino-6-(5-phospho-D-ribosylamino)uracil + H2O = 5,6-diaminouracil + D-ribose 5-phosphate</text>
        <dbReference type="Rhea" id="RHEA:55020"/>
        <dbReference type="ChEBI" id="CHEBI:15377"/>
        <dbReference type="ChEBI" id="CHEBI:46252"/>
        <dbReference type="ChEBI" id="CHEBI:58453"/>
        <dbReference type="ChEBI" id="CHEBI:78346"/>
    </reaction>
</comment>